<keyword evidence="5 8" id="KW-0812">Transmembrane</keyword>
<feature type="transmembrane region" description="Helical" evidence="8">
    <location>
        <begin position="162"/>
        <end position="180"/>
    </location>
</feature>
<feature type="transmembrane region" description="Helical" evidence="8">
    <location>
        <begin position="125"/>
        <end position="142"/>
    </location>
</feature>
<comment type="subcellular location">
    <subcellularLocation>
        <location evidence="1 8">Cell membrane</location>
        <topology evidence="1 8">Multi-pass membrane protein</topology>
    </subcellularLocation>
</comment>
<accession>A0ABP7NI73</accession>
<gene>
    <name evidence="9" type="ORF">GCM10022278_03750</name>
</gene>
<evidence type="ECO:0000256" key="3">
    <source>
        <dbReference type="ARBA" id="ARBA00022448"/>
    </source>
</evidence>
<comment type="similarity">
    <text evidence="2 8">Belongs to the 4-toluene sulfonate uptake permease (TSUP) (TC 2.A.102) family.</text>
</comment>
<feature type="transmembrane region" description="Helical" evidence="8">
    <location>
        <begin position="217"/>
        <end position="237"/>
    </location>
</feature>
<evidence type="ECO:0000256" key="8">
    <source>
        <dbReference type="RuleBase" id="RU363041"/>
    </source>
</evidence>
<dbReference type="RefSeq" id="WP_344802704.1">
    <property type="nucleotide sequence ID" value="NZ_BAABBO010000001.1"/>
</dbReference>
<keyword evidence="4 8" id="KW-1003">Cell membrane</keyword>
<dbReference type="PANTHER" id="PTHR30269">
    <property type="entry name" value="TRANSMEMBRANE PROTEIN YFCA"/>
    <property type="match status" value="1"/>
</dbReference>
<evidence type="ECO:0000256" key="7">
    <source>
        <dbReference type="ARBA" id="ARBA00023136"/>
    </source>
</evidence>
<dbReference type="InterPro" id="IPR052017">
    <property type="entry name" value="TSUP"/>
</dbReference>
<comment type="caution">
    <text evidence="9">The sequence shown here is derived from an EMBL/GenBank/DDBJ whole genome shotgun (WGS) entry which is preliminary data.</text>
</comment>
<dbReference type="InterPro" id="IPR002781">
    <property type="entry name" value="TM_pro_TauE-like"/>
</dbReference>
<feature type="transmembrane region" description="Helical" evidence="8">
    <location>
        <begin position="187"/>
        <end position="205"/>
    </location>
</feature>
<reference evidence="10" key="1">
    <citation type="journal article" date="2019" name="Int. J. Syst. Evol. Microbiol.">
        <title>The Global Catalogue of Microorganisms (GCM) 10K type strain sequencing project: providing services to taxonomists for standard genome sequencing and annotation.</title>
        <authorList>
            <consortium name="The Broad Institute Genomics Platform"/>
            <consortium name="The Broad Institute Genome Sequencing Center for Infectious Disease"/>
            <person name="Wu L."/>
            <person name="Ma J."/>
        </authorList>
    </citation>
    <scope>NUCLEOTIDE SEQUENCE [LARGE SCALE GENOMIC DNA]</scope>
    <source>
        <strain evidence="10">JCM 17555</strain>
    </source>
</reference>
<dbReference type="Proteomes" id="UP001501337">
    <property type="component" value="Unassembled WGS sequence"/>
</dbReference>
<dbReference type="Pfam" id="PF01925">
    <property type="entry name" value="TauE"/>
    <property type="match status" value="1"/>
</dbReference>
<feature type="transmembrane region" description="Helical" evidence="8">
    <location>
        <begin position="95"/>
        <end position="113"/>
    </location>
</feature>
<keyword evidence="10" id="KW-1185">Reference proteome</keyword>
<evidence type="ECO:0000313" key="10">
    <source>
        <dbReference type="Proteomes" id="UP001501337"/>
    </source>
</evidence>
<organism evidence="9 10">
    <name type="scientific">Allohahella marinimesophila</name>
    <dbReference type="NCBI Taxonomy" id="1054972"/>
    <lineage>
        <taxon>Bacteria</taxon>
        <taxon>Pseudomonadati</taxon>
        <taxon>Pseudomonadota</taxon>
        <taxon>Gammaproteobacteria</taxon>
        <taxon>Oceanospirillales</taxon>
        <taxon>Hahellaceae</taxon>
        <taxon>Allohahella</taxon>
    </lineage>
</organism>
<keyword evidence="3" id="KW-0813">Transport</keyword>
<evidence type="ECO:0000256" key="4">
    <source>
        <dbReference type="ARBA" id="ARBA00022475"/>
    </source>
</evidence>
<sequence length="240" mass="26023">MEFFPWAVTAAILLVGCWVQTALGFGMAVIAAPVVVMVEPEWVPVVLTITALNLSLLNSWNQRTAIEMHQLRIPFITRIPGTILGTWLLLQLNAFWLQIFVASTVLLAVLISFKGPQFQYTPARLGVAAFVSGITGTTTSIGGPPMALVMQHGAPMTVRANLSVFFVYSCALSLIGYWLADILTLELLLVSLTFVPFCLLGFFTGKQARPYVDAGRFRPLLLVICGFAGAFALVGTLSRA</sequence>
<evidence type="ECO:0000256" key="2">
    <source>
        <dbReference type="ARBA" id="ARBA00009142"/>
    </source>
</evidence>
<dbReference type="PANTHER" id="PTHR30269:SF37">
    <property type="entry name" value="MEMBRANE TRANSPORTER PROTEIN"/>
    <property type="match status" value="1"/>
</dbReference>
<name>A0ABP7NI73_9GAMM</name>
<keyword evidence="6 8" id="KW-1133">Transmembrane helix</keyword>
<proteinExistence type="inferred from homology"/>
<dbReference type="EMBL" id="BAABBO010000001">
    <property type="protein sequence ID" value="GAA3947802.1"/>
    <property type="molecule type" value="Genomic_DNA"/>
</dbReference>
<evidence type="ECO:0000256" key="6">
    <source>
        <dbReference type="ARBA" id="ARBA00022989"/>
    </source>
</evidence>
<evidence type="ECO:0000256" key="5">
    <source>
        <dbReference type="ARBA" id="ARBA00022692"/>
    </source>
</evidence>
<protein>
    <recommendedName>
        <fullName evidence="8">Probable membrane transporter protein</fullName>
    </recommendedName>
</protein>
<evidence type="ECO:0000313" key="9">
    <source>
        <dbReference type="EMBL" id="GAA3947802.1"/>
    </source>
</evidence>
<feature type="transmembrane region" description="Helical" evidence="8">
    <location>
        <begin position="12"/>
        <end position="36"/>
    </location>
</feature>
<evidence type="ECO:0000256" key="1">
    <source>
        <dbReference type="ARBA" id="ARBA00004651"/>
    </source>
</evidence>
<keyword evidence="7 8" id="KW-0472">Membrane</keyword>